<sequence length="102" mass="11056">MPPLAHLAWPPPATPPWHHKRATELTAAGHTTTAQTLAPMTADASDGCHCRPGKCLDDASRRGMALEGVTIVVAGKGHSQYRKRRLLVQSNEVFMIDFISSI</sequence>
<accession>K4AH20</accession>
<keyword evidence="2" id="KW-1185">Reference proteome</keyword>
<evidence type="ECO:0000313" key="2">
    <source>
        <dbReference type="Proteomes" id="UP000004995"/>
    </source>
</evidence>
<dbReference type="EMBL" id="AGNK02005526">
    <property type="status" value="NOT_ANNOTATED_CDS"/>
    <property type="molecule type" value="Genomic_DNA"/>
</dbReference>
<dbReference type="EnsemblPlants" id="KQK88369">
    <property type="protein sequence ID" value="KQK88369"/>
    <property type="gene ID" value="SETIT_038177mg"/>
</dbReference>
<proteinExistence type="predicted"/>
<dbReference type="InParanoid" id="K4AH20"/>
<evidence type="ECO:0000313" key="1">
    <source>
        <dbReference type="EnsemblPlants" id="KQK88369"/>
    </source>
</evidence>
<dbReference type="Proteomes" id="UP000004995">
    <property type="component" value="Unassembled WGS sequence"/>
</dbReference>
<reference evidence="2" key="1">
    <citation type="journal article" date="2012" name="Nat. Biotechnol.">
        <title>Reference genome sequence of the model plant Setaria.</title>
        <authorList>
            <person name="Bennetzen J.L."/>
            <person name="Schmutz J."/>
            <person name="Wang H."/>
            <person name="Percifield R."/>
            <person name="Hawkins J."/>
            <person name="Pontaroli A.C."/>
            <person name="Estep M."/>
            <person name="Feng L."/>
            <person name="Vaughn J.N."/>
            <person name="Grimwood J."/>
            <person name="Jenkins J."/>
            <person name="Barry K."/>
            <person name="Lindquist E."/>
            <person name="Hellsten U."/>
            <person name="Deshpande S."/>
            <person name="Wang X."/>
            <person name="Wu X."/>
            <person name="Mitros T."/>
            <person name="Triplett J."/>
            <person name="Yang X."/>
            <person name="Ye C.Y."/>
            <person name="Mauro-Herrera M."/>
            <person name="Wang L."/>
            <person name="Li P."/>
            <person name="Sharma M."/>
            <person name="Sharma R."/>
            <person name="Ronald P.C."/>
            <person name="Panaud O."/>
            <person name="Kellogg E.A."/>
            <person name="Brutnell T.P."/>
            <person name="Doust A.N."/>
            <person name="Tuskan G.A."/>
            <person name="Rokhsar D."/>
            <person name="Devos K.M."/>
        </authorList>
    </citation>
    <scope>NUCLEOTIDE SEQUENCE [LARGE SCALE GENOMIC DNA]</scope>
    <source>
        <strain evidence="2">cv. Yugu1</strain>
    </source>
</reference>
<dbReference type="Gramene" id="KQK88369">
    <property type="protein sequence ID" value="KQK88369"/>
    <property type="gene ID" value="SETIT_038177mg"/>
</dbReference>
<name>K4AH20_SETIT</name>
<dbReference type="AlphaFoldDB" id="K4AH20"/>
<reference evidence="1" key="2">
    <citation type="submission" date="2018-08" db="UniProtKB">
        <authorList>
            <consortium name="EnsemblPlants"/>
        </authorList>
    </citation>
    <scope>IDENTIFICATION</scope>
    <source>
        <strain evidence="1">Yugu1</strain>
    </source>
</reference>
<organism evidence="1 2">
    <name type="scientific">Setaria italica</name>
    <name type="common">Foxtail millet</name>
    <name type="synonym">Panicum italicum</name>
    <dbReference type="NCBI Taxonomy" id="4555"/>
    <lineage>
        <taxon>Eukaryota</taxon>
        <taxon>Viridiplantae</taxon>
        <taxon>Streptophyta</taxon>
        <taxon>Embryophyta</taxon>
        <taxon>Tracheophyta</taxon>
        <taxon>Spermatophyta</taxon>
        <taxon>Magnoliopsida</taxon>
        <taxon>Liliopsida</taxon>
        <taxon>Poales</taxon>
        <taxon>Poaceae</taxon>
        <taxon>PACMAD clade</taxon>
        <taxon>Panicoideae</taxon>
        <taxon>Panicodae</taxon>
        <taxon>Paniceae</taxon>
        <taxon>Cenchrinae</taxon>
        <taxon>Setaria</taxon>
    </lineage>
</organism>
<dbReference type="HOGENOM" id="CLU_2282360_0_0_1"/>
<protein>
    <submittedName>
        <fullName evidence="1">Uncharacterized protein</fullName>
    </submittedName>
</protein>